<reference evidence="2" key="1">
    <citation type="submission" date="2014-11" db="EMBL/GenBank/DDBJ databases">
        <authorList>
            <person name="Amaro Gonzalez C."/>
        </authorList>
    </citation>
    <scope>NUCLEOTIDE SEQUENCE</scope>
</reference>
<reference evidence="2" key="2">
    <citation type="journal article" date="2015" name="Fish Shellfish Immunol.">
        <title>Early steps in the European eel (Anguilla anguilla)-Vibrio vulnificus interaction in the gills: Role of the RtxA13 toxin.</title>
        <authorList>
            <person name="Callol A."/>
            <person name="Pajuelo D."/>
            <person name="Ebbesson L."/>
            <person name="Teles M."/>
            <person name="MacKenzie S."/>
            <person name="Amaro C."/>
        </authorList>
    </citation>
    <scope>NUCLEOTIDE SEQUENCE</scope>
</reference>
<feature type="compositionally biased region" description="Polar residues" evidence="1">
    <location>
        <begin position="7"/>
        <end position="24"/>
    </location>
</feature>
<accession>A0A0E9V9W2</accession>
<evidence type="ECO:0000313" key="2">
    <source>
        <dbReference type="EMBL" id="JAH74832.1"/>
    </source>
</evidence>
<dbReference type="EMBL" id="GBXM01033745">
    <property type="protein sequence ID" value="JAH74832.1"/>
    <property type="molecule type" value="Transcribed_RNA"/>
</dbReference>
<proteinExistence type="predicted"/>
<sequence length="24" mass="2655">MEPRLSPTHSNQINSSTYVFGSDS</sequence>
<name>A0A0E9V9W2_ANGAN</name>
<feature type="region of interest" description="Disordered" evidence="1">
    <location>
        <begin position="1"/>
        <end position="24"/>
    </location>
</feature>
<protein>
    <submittedName>
        <fullName evidence="2">Uncharacterized protein</fullName>
    </submittedName>
</protein>
<organism evidence="2">
    <name type="scientific">Anguilla anguilla</name>
    <name type="common">European freshwater eel</name>
    <name type="synonym">Muraena anguilla</name>
    <dbReference type="NCBI Taxonomy" id="7936"/>
    <lineage>
        <taxon>Eukaryota</taxon>
        <taxon>Metazoa</taxon>
        <taxon>Chordata</taxon>
        <taxon>Craniata</taxon>
        <taxon>Vertebrata</taxon>
        <taxon>Euteleostomi</taxon>
        <taxon>Actinopterygii</taxon>
        <taxon>Neopterygii</taxon>
        <taxon>Teleostei</taxon>
        <taxon>Anguilliformes</taxon>
        <taxon>Anguillidae</taxon>
        <taxon>Anguilla</taxon>
    </lineage>
</organism>
<dbReference type="AlphaFoldDB" id="A0A0E9V9W2"/>
<evidence type="ECO:0000256" key="1">
    <source>
        <dbReference type="SAM" id="MobiDB-lite"/>
    </source>
</evidence>